<keyword evidence="2" id="KW-0596">Phosphopantetheine</keyword>
<comment type="cofactor">
    <cofactor evidence="1">
        <name>pantetheine 4'-phosphate</name>
        <dbReference type="ChEBI" id="CHEBI:47942"/>
    </cofactor>
</comment>
<evidence type="ECO:0000259" key="4">
    <source>
        <dbReference type="PROSITE" id="PS50075"/>
    </source>
</evidence>
<dbReference type="InterPro" id="IPR023213">
    <property type="entry name" value="CAT-like_dom_sf"/>
</dbReference>
<dbReference type="InterPro" id="IPR045851">
    <property type="entry name" value="AMP-bd_C_sf"/>
</dbReference>
<dbReference type="EMBL" id="JAAFYZ010000039">
    <property type="protein sequence ID" value="MBS2548032.1"/>
    <property type="molecule type" value="Genomic_DNA"/>
</dbReference>
<dbReference type="InterPro" id="IPR010071">
    <property type="entry name" value="AA_adenyl_dom"/>
</dbReference>
<evidence type="ECO:0000313" key="6">
    <source>
        <dbReference type="Proteomes" id="UP000730482"/>
    </source>
</evidence>
<dbReference type="Pfam" id="PF00501">
    <property type="entry name" value="AMP-binding"/>
    <property type="match status" value="1"/>
</dbReference>
<dbReference type="SUPFAM" id="SSF47336">
    <property type="entry name" value="ACP-like"/>
    <property type="match status" value="1"/>
</dbReference>
<evidence type="ECO:0000256" key="1">
    <source>
        <dbReference type="ARBA" id="ARBA00001957"/>
    </source>
</evidence>
<keyword evidence="3" id="KW-0597">Phosphoprotein</keyword>
<dbReference type="SUPFAM" id="SSF56801">
    <property type="entry name" value="Acetyl-CoA synthetase-like"/>
    <property type="match status" value="1"/>
</dbReference>
<dbReference type="PANTHER" id="PTHR45527:SF1">
    <property type="entry name" value="FATTY ACID SYNTHASE"/>
    <property type="match status" value="1"/>
</dbReference>
<dbReference type="InterPro" id="IPR009081">
    <property type="entry name" value="PP-bd_ACP"/>
</dbReference>
<dbReference type="InterPro" id="IPR020845">
    <property type="entry name" value="AMP-binding_CS"/>
</dbReference>
<dbReference type="Proteomes" id="UP000730482">
    <property type="component" value="Unassembled WGS sequence"/>
</dbReference>
<dbReference type="SUPFAM" id="SSF52777">
    <property type="entry name" value="CoA-dependent acyltransferases"/>
    <property type="match status" value="2"/>
</dbReference>
<dbReference type="Pfam" id="PF00550">
    <property type="entry name" value="PP-binding"/>
    <property type="match status" value="1"/>
</dbReference>
<dbReference type="InterPro" id="IPR020806">
    <property type="entry name" value="PKS_PP-bd"/>
</dbReference>
<dbReference type="InterPro" id="IPR006162">
    <property type="entry name" value="Ppantetheine_attach_site"/>
</dbReference>
<comment type="caution">
    <text evidence="5">The sequence shown here is derived from an EMBL/GenBank/DDBJ whole genome shotgun (WGS) entry which is preliminary data.</text>
</comment>
<sequence>MNSDGEGNSLHLTAAQRGVWFAQQVEPSPGVYNIGEYLEISGDLDVPLLRRAIEVATAEADVLRTRIESDDDGVRQIVGPAEDVELEILDLAEAADPLADAEEWMRNKIWGEDEQGPGSLKGFALVYLGEDHVLFFLRGSHLVVDAFGAALIAVRISQVYSELAQGGELSPKWFGAVAELVASDREYQAGDDIGQDAEFWRERLLQRPQAVTLSGNRVRVASRTLCYRREFSEADAVGIIEAAKEIGVSTSTTLLAHVAVFLWKSTGQYDVPIGLPVGARTKDTLLAIPGMMSNILPVRLAGHAGQDFAEVARGISAEVRSVMGHQRYRLEQLMHDSKMIAGRTDPLFGVEVNIMNFNANLRFGELQAEFRTISTGPVHDVTLNVRMDAQNRSLGIEIEADSERFRLSDLEAMSQRLLSVLGGVREAGPQVRVGQLTVLSPAERQTLLVARNETDHAVPEVTLADLFAAQAAKTPDQVAVVFGATRLTYRELDEAAERLACSLRAEGVGPERFVALCLPRSEWLVLAVLAVVKSGGAYLPIDIGYPADRIKVMIDDAEPTVVVTLEGLKPTLAGAIGEDQVTIALDASDPARTSDDGSERDIVLAQHSPAYLIYTSGSTGRPKGVVTSHSAIVNRILWMQSAYQLDGSDRVLQKTPASFDVSVWELFWPLSVGATLVVAKPDGHRDPGYLAELIRQEGITVCHFVPSMLRAFLRELRDGDANAASSLKRVICSGELLLPDLRDEFLELTDASLHNLYGPTEAAVDVTASPALRQGVPDGSVPIGRPVWNTQVYVLDAALDPVPDGMVGELYLAGRQLARGYLGQPGLTATRYVANPFGGDGARMYRTGDLARWSADGQLEFVGRGDNQVKVRGFRIEPGDVESAILLLAGVEHAVVVPQPDRFGDARLIGYVTLHDGADVTPDRVREFVAGKLPGYMVPATVMVLDEMPVTANGKVDLKLLPATVFAAQGAGREPRDPFEKSLCEVFADVLGIERIGIDDSFFDLGGHSLAATRAISKVRSALGVELSMRLLFEFPSVSLLAEQVRKLEKTKRPALRARR</sequence>
<accession>A0ABS5KPQ7</accession>
<gene>
    <name evidence="5" type="ORF">KGQ19_14275</name>
</gene>
<dbReference type="SMART" id="SM00823">
    <property type="entry name" value="PKS_PP"/>
    <property type="match status" value="1"/>
</dbReference>
<dbReference type="Gene3D" id="3.30.559.30">
    <property type="entry name" value="Nonribosomal peptide synthetase, condensation domain"/>
    <property type="match status" value="1"/>
</dbReference>
<evidence type="ECO:0000256" key="2">
    <source>
        <dbReference type="ARBA" id="ARBA00022450"/>
    </source>
</evidence>
<dbReference type="Gene3D" id="3.40.50.980">
    <property type="match status" value="2"/>
</dbReference>
<dbReference type="Gene3D" id="3.40.50.1820">
    <property type="entry name" value="alpha/beta hydrolase"/>
    <property type="match status" value="1"/>
</dbReference>
<dbReference type="PANTHER" id="PTHR45527">
    <property type="entry name" value="NONRIBOSOMAL PEPTIDE SYNTHETASE"/>
    <property type="match status" value="1"/>
</dbReference>
<dbReference type="InterPro" id="IPR000873">
    <property type="entry name" value="AMP-dep_synth/lig_dom"/>
</dbReference>
<dbReference type="InterPro" id="IPR036736">
    <property type="entry name" value="ACP-like_sf"/>
</dbReference>
<dbReference type="Pfam" id="PF13193">
    <property type="entry name" value="AMP-binding_C"/>
    <property type="match status" value="1"/>
</dbReference>
<name>A0ABS5KPQ7_9ACTN</name>
<protein>
    <submittedName>
        <fullName evidence="5">Amino acid adenylation domain-containing protein</fullName>
    </submittedName>
</protein>
<dbReference type="Pfam" id="PF00668">
    <property type="entry name" value="Condensation"/>
    <property type="match status" value="1"/>
</dbReference>
<dbReference type="Gene3D" id="3.30.559.10">
    <property type="entry name" value="Chloramphenicol acetyltransferase-like domain"/>
    <property type="match status" value="1"/>
</dbReference>
<reference evidence="5 6" key="1">
    <citation type="submission" date="2020-02" db="EMBL/GenBank/DDBJ databases">
        <title>Acidophilic actinobacteria isolated from forest soil.</title>
        <authorList>
            <person name="Golinska P."/>
        </authorList>
    </citation>
    <scope>NUCLEOTIDE SEQUENCE [LARGE SCALE GENOMIC DNA]</scope>
    <source>
        <strain evidence="5 6">NL8</strain>
    </source>
</reference>
<dbReference type="PROSITE" id="PS50075">
    <property type="entry name" value="CARRIER"/>
    <property type="match status" value="1"/>
</dbReference>
<dbReference type="Gene3D" id="2.30.38.10">
    <property type="entry name" value="Luciferase, Domain 3"/>
    <property type="match status" value="1"/>
</dbReference>
<dbReference type="RefSeq" id="WP_212009611.1">
    <property type="nucleotide sequence ID" value="NZ_JAAFYZ010000039.1"/>
</dbReference>
<keyword evidence="6" id="KW-1185">Reference proteome</keyword>
<evidence type="ECO:0000256" key="3">
    <source>
        <dbReference type="ARBA" id="ARBA00022553"/>
    </source>
</evidence>
<dbReference type="PROSITE" id="PS00012">
    <property type="entry name" value="PHOSPHOPANTETHEINE"/>
    <property type="match status" value="1"/>
</dbReference>
<dbReference type="PROSITE" id="PS00455">
    <property type="entry name" value="AMP_BINDING"/>
    <property type="match status" value="1"/>
</dbReference>
<feature type="domain" description="Carrier" evidence="4">
    <location>
        <begin position="974"/>
        <end position="1049"/>
    </location>
</feature>
<dbReference type="Gene3D" id="3.30.300.30">
    <property type="match status" value="1"/>
</dbReference>
<dbReference type="InterPro" id="IPR001242">
    <property type="entry name" value="Condensation_dom"/>
</dbReference>
<proteinExistence type="predicted"/>
<dbReference type="InterPro" id="IPR025110">
    <property type="entry name" value="AMP-bd_C"/>
</dbReference>
<dbReference type="InterPro" id="IPR029058">
    <property type="entry name" value="AB_hydrolase_fold"/>
</dbReference>
<dbReference type="CDD" id="cd17646">
    <property type="entry name" value="A_NRPS_AB3403-like"/>
    <property type="match status" value="1"/>
</dbReference>
<dbReference type="NCBIfam" id="TIGR01733">
    <property type="entry name" value="AA-adenyl-dom"/>
    <property type="match status" value="1"/>
</dbReference>
<evidence type="ECO:0000313" key="5">
    <source>
        <dbReference type="EMBL" id="MBS2548032.1"/>
    </source>
</evidence>
<organism evidence="5 6">
    <name type="scientific">Catenulispora pinistramenti</name>
    <dbReference type="NCBI Taxonomy" id="2705254"/>
    <lineage>
        <taxon>Bacteria</taxon>
        <taxon>Bacillati</taxon>
        <taxon>Actinomycetota</taxon>
        <taxon>Actinomycetes</taxon>
        <taxon>Catenulisporales</taxon>
        <taxon>Catenulisporaceae</taxon>
        <taxon>Catenulispora</taxon>
    </lineage>
</organism>